<proteinExistence type="predicted"/>
<feature type="region of interest" description="Disordered" evidence="1">
    <location>
        <begin position="432"/>
        <end position="488"/>
    </location>
</feature>
<keyword evidence="2" id="KW-0812">Transmembrane</keyword>
<feature type="compositionally biased region" description="Polar residues" evidence="1">
    <location>
        <begin position="634"/>
        <end position="648"/>
    </location>
</feature>
<dbReference type="AlphaFoldDB" id="A0A7E4W910"/>
<feature type="region of interest" description="Disordered" evidence="1">
    <location>
        <begin position="1074"/>
        <end position="1233"/>
    </location>
</feature>
<feature type="compositionally biased region" description="Acidic residues" evidence="1">
    <location>
        <begin position="514"/>
        <end position="529"/>
    </location>
</feature>
<feature type="compositionally biased region" description="Pro residues" evidence="1">
    <location>
        <begin position="299"/>
        <end position="310"/>
    </location>
</feature>
<feature type="compositionally biased region" description="Polar residues" evidence="1">
    <location>
        <begin position="1153"/>
        <end position="1162"/>
    </location>
</feature>
<feature type="compositionally biased region" description="Polar residues" evidence="1">
    <location>
        <begin position="1212"/>
        <end position="1233"/>
    </location>
</feature>
<keyword evidence="3" id="KW-1185">Reference proteome</keyword>
<feature type="transmembrane region" description="Helical" evidence="2">
    <location>
        <begin position="130"/>
        <end position="152"/>
    </location>
</feature>
<feature type="compositionally biased region" description="Polar residues" evidence="1">
    <location>
        <begin position="501"/>
        <end position="513"/>
    </location>
</feature>
<organism evidence="3 4">
    <name type="scientific">Panagrellus redivivus</name>
    <name type="common">Microworm</name>
    <dbReference type="NCBI Taxonomy" id="6233"/>
    <lineage>
        <taxon>Eukaryota</taxon>
        <taxon>Metazoa</taxon>
        <taxon>Ecdysozoa</taxon>
        <taxon>Nematoda</taxon>
        <taxon>Chromadorea</taxon>
        <taxon>Rhabditida</taxon>
        <taxon>Tylenchina</taxon>
        <taxon>Panagrolaimomorpha</taxon>
        <taxon>Panagrolaimoidea</taxon>
        <taxon>Panagrolaimidae</taxon>
        <taxon>Panagrellus</taxon>
    </lineage>
</organism>
<keyword evidence="2" id="KW-1133">Transmembrane helix</keyword>
<feature type="transmembrane region" description="Helical" evidence="2">
    <location>
        <begin position="22"/>
        <end position="45"/>
    </location>
</feature>
<reference evidence="4" key="2">
    <citation type="submission" date="2020-10" db="UniProtKB">
        <authorList>
            <consortium name="WormBaseParasite"/>
        </authorList>
    </citation>
    <scope>IDENTIFICATION</scope>
</reference>
<feature type="region of interest" description="Disordered" evidence="1">
    <location>
        <begin position="501"/>
        <end position="589"/>
    </location>
</feature>
<evidence type="ECO:0000256" key="2">
    <source>
        <dbReference type="SAM" id="Phobius"/>
    </source>
</evidence>
<evidence type="ECO:0000256" key="1">
    <source>
        <dbReference type="SAM" id="MobiDB-lite"/>
    </source>
</evidence>
<feature type="compositionally biased region" description="Low complexity" evidence="1">
    <location>
        <begin position="447"/>
        <end position="458"/>
    </location>
</feature>
<accession>A0A7E4W910</accession>
<sequence>MGFGSPVAAEDARILCCWRGNVMVALVWGWCLRVLWNIAWLAFWFAIGLNWMVFVAVVPIVILILVLIGWKLKARRFYVGLLVAMFTLLILDSGYLIYLIVSASMSTGALRGYVADAVARQSWKHGTTTALLIIFAVAQIISILTDIYFIFLTRRILAYLRRIASAPTDEEHQLPSLALPPRPGNGALTPNTAAKFAKFSSALQDQRISGDEPYIMAHISPQIEFPAGPPSLDSTIPDADAPDDYYYDGDVDDHLPRRVRVLTNGLETSAILSKDRELSDNIGETPHSLAEIPFYKPSEPLPAKTPPRPPKNLDIPKWEQMQYISDSDEENTTRIPRRPQYLDISTPGSANYSHLYDEYKTFDSDVVREVIRKATDASGVASPLAQRKFEGDQNLGIDDYGNRDRATTFETRSFDLSPEALQEYGYSVDIDRPIEPVSDDEKPIPSPVSDDSPPGVVGFSRTPRQVRHDAGDSENQFNLTRESVHSRKSLNDTVSFWTQGRASMRNTRSGSNSAEDEEYSVEDEDEDGNGTDITTSGTPDDDVSLATAGETSEDDDQRSLATLQHSGEDEDSRSEVESNTTVVTSSSDFDEIDDDEIAKLRFDDHKFDEEMAQLKKDLTKVVTATALLPEARPSRNSQSDDAFSTAPTSPAVARVGGGNPLSPANFTHLENHDSTPLTAATNTDYSNYSDAHFDVEQSSTVFDNAEPIQSNTTVYHPKSPSIEAQPPSQVKLTRSPELVHRPYTVDDFDTTLEVNIPSVPPVSTWEWQSKTTENWDHLVQHDRADGLQHEGVLAETDVKLESLTHSPVSINKIDEDALDTTSKRVTFDFSNVEPPAPTRKSSVSTEEEWKVVEEAYVTDTSPALGSVFTKHETEDQMPSEPVIEKTKTGTFEVGEAPIRDSSFSFSSVDEGDPWSTKVHDTVAESSVTEAHIDEAVLQTKSSSEDEEEEWRIVEEGEEVRTTVVPILPTLATSERQFLENNGSTSHRNEAYILGTYTTARDEENVSHGGVSKHSFNYSHTLPPVTTYSNPFDLPATSPTEHPSSIFDDDTLNWKSSTIAEHHIHLTGSLETIAEESETGATVPATQPPPTRQPSTPLRPPPQILVSGTHDQYPSSDDDDDSDQKSLSTLDDAEDSARRRAIKLSRSDSECTERSLSSASGVSSIHGHTKGAVKKASAISDDDSDEVASLSTLETRSQVSVIDSDAGDDLSLESASGGSGRTTPTHASGHSQGW</sequence>
<feature type="compositionally biased region" description="Polar residues" evidence="1">
    <location>
        <begin position="1189"/>
        <end position="1200"/>
    </location>
</feature>
<reference evidence="3" key="1">
    <citation type="journal article" date="2013" name="Genetics">
        <title>The draft genome and transcriptome of Panagrellus redivivus are shaped by the harsh demands of a free-living lifestyle.</title>
        <authorList>
            <person name="Srinivasan J."/>
            <person name="Dillman A.R."/>
            <person name="Macchietto M.G."/>
            <person name="Heikkinen L."/>
            <person name="Lakso M."/>
            <person name="Fracchia K.M."/>
            <person name="Antoshechkin I."/>
            <person name="Mortazavi A."/>
            <person name="Wong G."/>
            <person name="Sternberg P.W."/>
        </authorList>
    </citation>
    <scope>NUCLEOTIDE SEQUENCE [LARGE SCALE GENOMIC DNA]</scope>
    <source>
        <strain evidence="3">MT8872</strain>
    </source>
</reference>
<feature type="compositionally biased region" description="Basic and acidic residues" evidence="1">
    <location>
        <begin position="432"/>
        <end position="443"/>
    </location>
</feature>
<keyword evidence="2" id="KW-0472">Membrane</keyword>
<protein>
    <submittedName>
        <fullName evidence="4">Uncharacterized protein</fullName>
    </submittedName>
</protein>
<feature type="compositionally biased region" description="Low complexity" evidence="1">
    <location>
        <begin position="577"/>
        <end position="587"/>
    </location>
</feature>
<dbReference type="Proteomes" id="UP000492821">
    <property type="component" value="Unassembled WGS sequence"/>
</dbReference>
<feature type="transmembrane region" description="Helical" evidence="2">
    <location>
        <begin position="51"/>
        <end position="70"/>
    </location>
</feature>
<feature type="compositionally biased region" description="Pro residues" evidence="1">
    <location>
        <begin position="1085"/>
        <end position="1102"/>
    </location>
</feature>
<feature type="region of interest" description="Disordered" evidence="1">
    <location>
        <begin position="713"/>
        <end position="732"/>
    </location>
</feature>
<feature type="region of interest" description="Disordered" evidence="1">
    <location>
        <begin position="294"/>
        <end position="314"/>
    </location>
</feature>
<feature type="transmembrane region" description="Helical" evidence="2">
    <location>
        <begin position="77"/>
        <end position="101"/>
    </location>
</feature>
<evidence type="ECO:0000313" key="4">
    <source>
        <dbReference type="WBParaSite" id="Pan_g7584.t1"/>
    </source>
</evidence>
<dbReference type="WBParaSite" id="Pan_g7584.t1">
    <property type="protein sequence ID" value="Pan_g7584.t1"/>
    <property type="gene ID" value="Pan_g7584"/>
</dbReference>
<evidence type="ECO:0000313" key="3">
    <source>
        <dbReference type="Proteomes" id="UP000492821"/>
    </source>
</evidence>
<feature type="region of interest" description="Disordered" evidence="1">
    <location>
        <begin position="629"/>
        <end position="680"/>
    </location>
</feature>
<name>A0A7E4W910_PANRE</name>